<gene>
    <name evidence="1" type="ORF">BJ138DRAFT_779579</name>
</gene>
<evidence type="ECO:0000313" key="2">
    <source>
        <dbReference type="Proteomes" id="UP000790377"/>
    </source>
</evidence>
<proteinExistence type="predicted"/>
<name>A0ACB7ZW80_9AGAM</name>
<reference evidence="1" key="1">
    <citation type="journal article" date="2021" name="New Phytol.">
        <title>Evolutionary innovations through gain and loss of genes in the ectomycorrhizal Boletales.</title>
        <authorList>
            <person name="Wu G."/>
            <person name="Miyauchi S."/>
            <person name="Morin E."/>
            <person name="Kuo A."/>
            <person name="Drula E."/>
            <person name="Varga T."/>
            <person name="Kohler A."/>
            <person name="Feng B."/>
            <person name="Cao Y."/>
            <person name="Lipzen A."/>
            <person name="Daum C."/>
            <person name="Hundley H."/>
            <person name="Pangilinan J."/>
            <person name="Johnson J."/>
            <person name="Barry K."/>
            <person name="LaButti K."/>
            <person name="Ng V."/>
            <person name="Ahrendt S."/>
            <person name="Min B."/>
            <person name="Choi I.G."/>
            <person name="Park H."/>
            <person name="Plett J.M."/>
            <person name="Magnuson J."/>
            <person name="Spatafora J.W."/>
            <person name="Nagy L.G."/>
            <person name="Henrissat B."/>
            <person name="Grigoriev I.V."/>
            <person name="Yang Z.L."/>
            <person name="Xu J."/>
            <person name="Martin F.M."/>
        </authorList>
    </citation>
    <scope>NUCLEOTIDE SEQUENCE</scope>
    <source>
        <strain evidence="1">ATCC 28755</strain>
    </source>
</reference>
<sequence>MGNHTEQHDTNVHTAIKIIDDEVLELEKQELDLLMRLRPLQDTIAHKRSLAGTLKNSLVPVNRLPNEILLACFDQAVQDWADEKDGADEQAVAQLAHGDWTEDDVDFGLPFTPVLAISHVSHHWRQLAINAPSLWTNVIVTPAFGRHMDIFRDVLHRAKGMPIAANFRSFEHEPISSDVSPMEAIIPLIHAQQINALSFLSSPPILSFLSRVVEQTTQSPSSPPSIAFSSLITLSIFGLYSPKGLTLGHLKSLLSAAPQLKTLELQYDTSLDTVERADQTVITLPMLENLTIIQATDFVCILLNSLSAPNICQLKLLTWYPCEDFATYCLFINDSNNVDPGLGVPRFPKVQNLTLSAIYCGGGLHANIIRAFPRVTHLTLRSPSRFYWIGGPASLPLPRFKCLQHLTLDFAFEYADVRDIHGRFTWLQKSKNQADRPLPISLNDRSTESMQGAKKQLFRYYKELQQYGEFAVGSSRLDEFMRWQADDEPAILA</sequence>
<comment type="caution">
    <text evidence="1">The sequence shown here is derived from an EMBL/GenBank/DDBJ whole genome shotgun (WGS) entry which is preliminary data.</text>
</comment>
<keyword evidence="2" id="KW-1185">Reference proteome</keyword>
<evidence type="ECO:0000313" key="1">
    <source>
        <dbReference type="EMBL" id="KAH7905394.1"/>
    </source>
</evidence>
<protein>
    <submittedName>
        <fullName evidence="1">Uncharacterized protein</fullName>
    </submittedName>
</protein>
<dbReference type="Proteomes" id="UP000790377">
    <property type="component" value="Unassembled WGS sequence"/>
</dbReference>
<accession>A0ACB7ZW80</accession>
<dbReference type="EMBL" id="MU268202">
    <property type="protein sequence ID" value="KAH7905394.1"/>
    <property type="molecule type" value="Genomic_DNA"/>
</dbReference>
<organism evidence="1 2">
    <name type="scientific">Hygrophoropsis aurantiaca</name>
    <dbReference type="NCBI Taxonomy" id="72124"/>
    <lineage>
        <taxon>Eukaryota</taxon>
        <taxon>Fungi</taxon>
        <taxon>Dikarya</taxon>
        <taxon>Basidiomycota</taxon>
        <taxon>Agaricomycotina</taxon>
        <taxon>Agaricomycetes</taxon>
        <taxon>Agaricomycetidae</taxon>
        <taxon>Boletales</taxon>
        <taxon>Coniophorineae</taxon>
        <taxon>Hygrophoropsidaceae</taxon>
        <taxon>Hygrophoropsis</taxon>
    </lineage>
</organism>